<dbReference type="PROSITE" id="PS51186">
    <property type="entry name" value="GNAT"/>
    <property type="match status" value="1"/>
</dbReference>
<dbReference type="SUPFAM" id="SSF55729">
    <property type="entry name" value="Acyl-CoA N-acyltransferases (Nat)"/>
    <property type="match status" value="1"/>
</dbReference>
<dbReference type="AlphaFoldDB" id="A0A1H1D577"/>
<dbReference type="PANTHER" id="PTHR43877">
    <property type="entry name" value="AMINOALKYLPHOSPHONATE N-ACETYLTRANSFERASE-RELATED-RELATED"/>
    <property type="match status" value="1"/>
</dbReference>
<dbReference type="GO" id="GO:0016747">
    <property type="term" value="F:acyltransferase activity, transferring groups other than amino-acyl groups"/>
    <property type="evidence" value="ECO:0007669"/>
    <property type="project" value="InterPro"/>
</dbReference>
<dbReference type="InterPro" id="IPR016181">
    <property type="entry name" value="Acyl_CoA_acyltransferase"/>
</dbReference>
<evidence type="ECO:0000259" key="3">
    <source>
        <dbReference type="PROSITE" id="PS51186"/>
    </source>
</evidence>
<dbReference type="OrthoDB" id="9805924at2"/>
<dbReference type="Proteomes" id="UP000199301">
    <property type="component" value="Unassembled WGS sequence"/>
</dbReference>
<dbReference type="CDD" id="cd04301">
    <property type="entry name" value="NAT_SF"/>
    <property type="match status" value="1"/>
</dbReference>
<feature type="domain" description="N-acetyltransferase" evidence="3">
    <location>
        <begin position="1"/>
        <end position="140"/>
    </location>
</feature>
<evidence type="ECO:0000256" key="1">
    <source>
        <dbReference type="ARBA" id="ARBA00022679"/>
    </source>
</evidence>
<dbReference type="Gene3D" id="3.40.630.30">
    <property type="match status" value="1"/>
</dbReference>
<evidence type="ECO:0000256" key="2">
    <source>
        <dbReference type="ARBA" id="ARBA00023315"/>
    </source>
</evidence>
<gene>
    <name evidence="4" type="ORF">SAMN04489718_1898</name>
</gene>
<accession>A0A1H1D577</accession>
<dbReference type="Pfam" id="PF00583">
    <property type="entry name" value="Acetyltransf_1"/>
    <property type="match status" value="1"/>
</dbReference>
<dbReference type="STRING" id="995062.SAMN04489718_1898"/>
<name>A0A1H1D577_9ACTN</name>
<dbReference type="InterPro" id="IPR000182">
    <property type="entry name" value="GNAT_dom"/>
</dbReference>
<dbReference type="EMBL" id="FNKO01000002">
    <property type="protein sequence ID" value="SDQ71613.1"/>
    <property type="molecule type" value="Genomic_DNA"/>
</dbReference>
<protein>
    <submittedName>
        <fullName evidence="4">Acetyltransferase (GNAT) family protein</fullName>
    </submittedName>
</protein>
<evidence type="ECO:0000313" key="5">
    <source>
        <dbReference type="Proteomes" id="UP000199301"/>
    </source>
</evidence>
<organism evidence="4 5">
    <name type="scientific">Actinopolyspora saharensis</name>
    <dbReference type="NCBI Taxonomy" id="995062"/>
    <lineage>
        <taxon>Bacteria</taxon>
        <taxon>Bacillati</taxon>
        <taxon>Actinomycetota</taxon>
        <taxon>Actinomycetes</taxon>
        <taxon>Actinopolysporales</taxon>
        <taxon>Actinopolysporaceae</taxon>
        <taxon>Actinopolyspora</taxon>
    </lineage>
</organism>
<dbReference type="RefSeq" id="WP_092523063.1">
    <property type="nucleotide sequence ID" value="NZ_FNKO01000002.1"/>
</dbReference>
<dbReference type="PANTHER" id="PTHR43877:SF2">
    <property type="entry name" value="AMINOALKYLPHOSPHONATE N-ACETYLTRANSFERASE-RELATED"/>
    <property type="match status" value="1"/>
</dbReference>
<keyword evidence="2" id="KW-0012">Acyltransferase</keyword>
<keyword evidence="1 4" id="KW-0808">Transferase</keyword>
<evidence type="ECO:0000313" key="4">
    <source>
        <dbReference type="EMBL" id="SDQ71613.1"/>
    </source>
</evidence>
<dbReference type="InterPro" id="IPR050832">
    <property type="entry name" value="Bact_Acetyltransf"/>
</dbReference>
<proteinExistence type="predicted"/>
<reference evidence="5" key="1">
    <citation type="submission" date="2016-10" db="EMBL/GenBank/DDBJ databases">
        <authorList>
            <person name="Varghese N."/>
            <person name="Submissions S."/>
        </authorList>
    </citation>
    <scope>NUCLEOTIDE SEQUENCE [LARGE SCALE GENOMIC DNA]</scope>
    <source>
        <strain evidence="5">DSM 45459</strain>
    </source>
</reference>
<keyword evidence="5" id="KW-1185">Reference proteome</keyword>
<sequence length="140" mass="15852">MNVRELERDELRKAHPVLRELRPHLTSVKRFLEALDPQLDQGYRLICALDPDDEALAAVGFRVADCLAWGRHLYVDDLCTLPSARGNGYATLLLERVEHEAVRLGARQLHLDSGLERRSAHRLYASAGFTTPSLHFAKKL</sequence>